<proteinExistence type="predicted"/>
<comment type="caution">
    <text evidence="1">The sequence shown here is derived from an EMBL/GenBank/DDBJ whole genome shotgun (WGS) entry which is preliminary data.</text>
</comment>
<sequence>MHERVRKDKSRDESVVSIFAELEKNAIKASLSSLLTWNFTRAVLDYGQIVENNAKQELKSRYESLLGEKL</sequence>
<reference evidence="1 2" key="1">
    <citation type="submission" date="2023-01" db="EMBL/GenBank/DDBJ databases">
        <title>Novel diversity within Roseofilum (Cyanobacteria; Desertifilaceae) from marine benthic mats with descriptions of four novel species.</title>
        <authorList>
            <person name="Wang Y."/>
            <person name="Berthold D.E."/>
            <person name="Hu J."/>
            <person name="Lefler F.W."/>
            <person name="Laughinghouse H.D. IV."/>
        </authorList>
    </citation>
    <scope>NUCLEOTIDE SEQUENCE [LARGE SCALE GENOMIC DNA]</scope>
    <source>
        <strain evidence="1 2">BLCC-M91</strain>
    </source>
</reference>
<protein>
    <submittedName>
        <fullName evidence="1">Uncharacterized protein</fullName>
    </submittedName>
</protein>
<name>A0ABT7BPE0_9CYAN</name>
<dbReference type="Proteomes" id="UP001231370">
    <property type="component" value="Unassembled WGS sequence"/>
</dbReference>
<dbReference type="RefSeq" id="WP_283764331.1">
    <property type="nucleotide sequence ID" value="NZ_JAQPOK010000149.1"/>
</dbReference>
<keyword evidence="2" id="KW-1185">Reference proteome</keyword>
<dbReference type="EMBL" id="JAQPOK010000149">
    <property type="protein sequence ID" value="MDJ1181031.1"/>
    <property type="molecule type" value="Genomic_DNA"/>
</dbReference>
<organism evidence="1 2">
    <name type="scientific">Roseofilum halophilum BLCC-M91</name>
    <dbReference type="NCBI Taxonomy" id="3022259"/>
    <lineage>
        <taxon>Bacteria</taxon>
        <taxon>Bacillati</taxon>
        <taxon>Cyanobacteriota</taxon>
        <taxon>Cyanophyceae</taxon>
        <taxon>Desertifilales</taxon>
        <taxon>Desertifilaceae</taxon>
        <taxon>Roseofilum</taxon>
        <taxon>Roseofilum halophilum</taxon>
    </lineage>
</organism>
<evidence type="ECO:0000313" key="1">
    <source>
        <dbReference type="EMBL" id="MDJ1181031.1"/>
    </source>
</evidence>
<evidence type="ECO:0000313" key="2">
    <source>
        <dbReference type="Proteomes" id="UP001231370"/>
    </source>
</evidence>
<gene>
    <name evidence="1" type="ORF">PJF56_19405</name>
</gene>
<accession>A0ABT7BPE0</accession>